<dbReference type="InterPro" id="IPR031160">
    <property type="entry name" value="F_BAR_dom"/>
</dbReference>
<dbReference type="SMART" id="SM00326">
    <property type="entry name" value="SH3"/>
    <property type="match status" value="1"/>
</dbReference>
<dbReference type="InterPro" id="IPR036028">
    <property type="entry name" value="SH3-like_dom_sf"/>
</dbReference>
<evidence type="ECO:0000256" key="5">
    <source>
        <dbReference type="SAM" id="Coils"/>
    </source>
</evidence>
<dbReference type="RefSeq" id="XP_004995232.1">
    <property type="nucleotide sequence ID" value="XM_004995175.1"/>
</dbReference>
<sequence length="438" mass="50472">MFRGPNSVEYRNLPDFTKKIQEANNLESVPNFWQVGEFKRAVQRLDAGATLLDDFSRLVLERAHIEKKYAQMLASWSKKWNDKITKGHEDSDGTLKPAWHSLLTEADQLSEVHANNDTQLRESVQKEVTKWRKSTYTRQLRGWRVTKDAHDQFVKAQKPWAKRMKTAKKSKKSYYAACQNRDSLKSKLDTAKSDPNLSEEDKTKLETKVSKALAIAHETRKSYEESINSLNQDRPRYETEMKKTFDFCEDIEQRRQDFFKEMMTKYHAILSRHTPEQCKDMIKVIEHINPDADLVRYRREKGIEMPLCVPPFQEYGSKPVIELVVDGSLSNHLTVSTTDLASEDEDDDEEWETDGWSPPPDPSVGRPVRAIYDYVAEDEEEISLRVGDALRLIEEEDEQGWCKGVTLDGSAGLFPACYVEDITEDAFDAIKAGRSAEC</sequence>
<keyword evidence="10" id="KW-1185">Reference proteome</keyword>
<reference evidence="9" key="1">
    <citation type="submission" date="2009-08" db="EMBL/GenBank/DDBJ databases">
        <title>Annotation of Salpingoeca rosetta.</title>
        <authorList>
            <consortium name="The Broad Institute Genome Sequencing Platform"/>
            <person name="Russ C."/>
            <person name="Cuomo C."/>
            <person name="Burger G."/>
            <person name="Gray M.W."/>
            <person name="Holland P.W.H."/>
            <person name="King N."/>
            <person name="Lang F.B.F."/>
            <person name="Roger A.J."/>
            <person name="Ruiz-Trillo I."/>
            <person name="Young S.K."/>
            <person name="Zeng Q."/>
            <person name="Gargeya S."/>
            <person name="Alvarado L."/>
            <person name="Berlin A."/>
            <person name="Chapman S.B."/>
            <person name="Chen Z."/>
            <person name="Freedman E."/>
            <person name="Gellesch M."/>
            <person name="Goldberg J."/>
            <person name="Griggs A."/>
            <person name="Gujja S."/>
            <person name="Heilman E."/>
            <person name="Heiman D."/>
            <person name="Howarth C."/>
            <person name="Mehta T."/>
            <person name="Neiman D."/>
            <person name="Pearson M."/>
            <person name="Roberts A."/>
            <person name="Saif S."/>
            <person name="Shea T."/>
            <person name="Shenoy N."/>
            <person name="Sisk P."/>
            <person name="Stolte C."/>
            <person name="Sykes S."/>
            <person name="White J."/>
            <person name="Yandava C."/>
            <person name="Haas B."/>
            <person name="Nusbaum C."/>
            <person name="Birren B."/>
        </authorList>
    </citation>
    <scope>NUCLEOTIDE SEQUENCE [LARGE SCALE GENOMIC DNA]</scope>
    <source>
        <strain evidence="9">ATCC 50818</strain>
    </source>
</reference>
<dbReference type="InParanoid" id="F2U5S7"/>
<keyword evidence="4 5" id="KW-0175">Coiled coil</keyword>
<evidence type="ECO:0000259" key="8">
    <source>
        <dbReference type="PROSITE" id="PS51741"/>
    </source>
</evidence>
<evidence type="ECO:0000256" key="4">
    <source>
        <dbReference type="PROSITE-ProRule" id="PRU01077"/>
    </source>
</evidence>
<dbReference type="GO" id="GO:0007010">
    <property type="term" value="P:cytoskeleton organization"/>
    <property type="evidence" value="ECO:0007669"/>
    <property type="project" value="TreeGrafter"/>
</dbReference>
<dbReference type="PROSITE" id="PS50002">
    <property type="entry name" value="SH3"/>
    <property type="match status" value="1"/>
</dbReference>
<gene>
    <name evidence="9" type="ORF">PTSG_03499</name>
</gene>
<organism evidence="10">
    <name type="scientific">Salpingoeca rosetta (strain ATCC 50818 / BSB-021)</name>
    <dbReference type="NCBI Taxonomy" id="946362"/>
    <lineage>
        <taxon>Eukaryota</taxon>
        <taxon>Choanoflagellata</taxon>
        <taxon>Craspedida</taxon>
        <taxon>Salpingoecidae</taxon>
        <taxon>Salpingoeca</taxon>
    </lineage>
</organism>
<evidence type="ECO:0000256" key="2">
    <source>
        <dbReference type="ARBA" id="ARBA00022443"/>
    </source>
</evidence>
<dbReference type="eggNOG" id="KOG2856">
    <property type="taxonomic scope" value="Eukaryota"/>
</dbReference>
<accession>F2U5S7</accession>
<dbReference type="GO" id="GO:0005543">
    <property type="term" value="F:phospholipid binding"/>
    <property type="evidence" value="ECO:0007669"/>
    <property type="project" value="TreeGrafter"/>
</dbReference>
<keyword evidence="2 3" id="KW-0728">SH3 domain</keyword>
<feature type="domain" description="SH3" evidence="7">
    <location>
        <begin position="363"/>
        <end position="424"/>
    </location>
</feature>
<dbReference type="STRING" id="946362.F2U5S7"/>
<dbReference type="Pfam" id="PF00611">
    <property type="entry name" value="FCH"/>
    <property type="match status" value="1"/>
</dbReference>
<dbReference type="SUPFAM" id="SSF103657">
    <property type="entry name" value="BAR/IMD domain-like"/>
    <property type="match status" value="1"/>
</dbReference>
<name>F2U5S7_SALR5</name>
<dbReference type="AlphaFoldDB" id="F2U5S7"/>
<dbReference type="KEGG" id="sre:PTSG_03499"/>
<feature type="domain" description="F-BAR" evidence="8">
    <location>
        <begin position="26"/>
        <end position="296"/>
    </location>
</feature>
<dbReference type="GO" id="GO:0005768">
    <property type="term" value="C:endosome"/>
    <property type="evidence" value="ECO:0007669"/>
    <property type="project" value="TreeGrafter"/>
</dbReference>
<evidence type="ECO:0000256" key="6">
    <source>
        <dbReference type="SAM" id="MobiDB-lite"/>
    </source>
</evidence>
<dbReference type="PANTHER" id="PTHR23065">
    <property type="entry name" value="PROLINE-SERINE-THREONINE PHOSPHATASE INTERACTING PROTEIN 1"/>
    <property type="match status" value="1"/>
</dbReference>
<dbReference type="PRINTS" id="PR00452">
    <property type="entry name" value="SH3DOMAIN"/>
</dbReference>
<proteinExistence type="predicted"/>
<dbReference type="PANTHER" id="PTHR23065:SF11">
    <property type="entry name" value="SYNDAPIN, ISOFORM C"/>
    <property type="match status" value="1"/>
</dbReference>
<protein>
    <recommendedName>
        <fullName evidence="11">SH3 domain-containing protein</fullName>
    </recommendedName>
</protein>
<feature type="coiled-coil region" evidence="5">
    <location>
        <begin position="213"/>
        <end position="240"/>
    </location>
</feature>
<feature type="region of interest" description="Disordered" evidence="6">
    <location>
        <begin position="185"/>
        <end position="204"/>
    </location>
</feature>
<evidence type="ECO:0000313" key="10">
    <source>
        <dbReference type="Proteomes" id="UP000007799"/>
    </source>
</evidence>
<dbReference type="EMBL" id="GL832962">
    <property type="protein sequence ID" value="EGD82868.1"/>
    <property type="molecule type" value="Genomic_DNA"/>
</dbReference>
<dbReference type="Proteomes" id="UP000007799">
    <property type="component" value="Unassembled WGS sequence"/>
</dbReference>
<feature type="region of interest" description="Disordered" evidence="6">
    <location>
        <begin position="338"/>
        <end position="364"/>
    </location>
</feature>
<evidence type="ECO:0000256" key="1">
    <source>
        <dbReference type="ARBA" id="ARBA00004184"/>
    </source>
</evidence>
<dbReference type="GO" id="GO:0005886">
    <property type="term" value="C:plasma membrane"/>
    <property type="evidence" value="ECO:0007669"/>
    <property type="project" value="TreeGrafter"/>
</dbReference>
<comment type="subcellular location">
    <subcellularLocation>
        <location evidence="1">Endomembrane system</location>
        <topology evidence="1">Peripheral membrane protein</topology>
    </subcellularLocation>
</comment>
<evidence type="ECO:0000259" key="7">
    <source>
        <dbReference type="PROSITE" id="PS50002"/>
    </source>
</evidence>
<dbReference type="InterPro" id="IPR001452">
    <property type="entry name" value="SH3_domain"/>
</dbReference>
<dbReference type="Gene3D" id="1.20.1270.60">
    <property type="entry name" value="Arfaptin homology (AH) domain/BAR domain"/>
    <property type="match status" value="1"/>
</dbReference>
<feature type="compositionally biased region" description="Acidic residues" evidence="6">
    <location>
        <begin position="341"/>
        <end position="353"/>
    </location>
</feature>
<dbReference type="PROSITE" id="PS51741">
    <property type="entry name" value="F_BAR"/>
    <property type="match status" value="1"/>
</dbReference>
<dbReference type="SUPFAM" id="SSF50044">
    <property type="entry name" value="SH3-domain"/>
    <property type="match status" value="1"/>
</dbReference>
<dbReference type="FunFam" id="1.20.1270.60:FF:000009">
    <property type="entry name" value="Protein kinase C and casein kinase substrate in neurons 2"/>
    <property type="match status" value="1"/>
</dbReference>
<dbReference type="GO" id="GO:0030100">
    <property type="term" value="P:regulation of endocytosis"/>
    <property type="evidence" value="ECO:0007669"/>
    <property type="project" value="TreeGrafter"/>
</dbReference>
<dbReference type="OrthoDB" id="10255128at2759"/>
<dbReference type="Gene3D" id="2.30.30.40">
    <property type="entry name" value="SH3 Domains"/>
    <property type="match status" value="1"/>
</dbReference>
<dbReference type="OMA" id="ACQMKEL"/>
<dbReference type="FunCoup" id="F2U5S7">
    <property type="interactions" value="1250"/>
</dbReference>
<evidence type="ECO:0008006" key="11">
    <source>
        <dbReference type="Google" id="ProtNLM"/>
    </source>
</evidence>
<evidence type="ECO:0000313" key="9">
    <source>
        <dbReference type="EMBL" id="EGD82868.1"/>
    </source>
</evidence>
<dbReference type="GO" id="GO:0097320">
    <property type="term" value="P:plasma membrane tubulation"/>
    <property type="evidence" value="ECO:0007669"/>
    <property type="project" value="TreeGrafter"/>
</dbReference>
<dbReference type="SMART" id="SM00055">
    <property type="entry name" value="FCH"/>
    <property type="match status" value="1"/>
</dbReference>
<dbReference type="InterPro" id="IPR027267">
    <property type="entry name" value="AH/BAR_dom_sf"/>
</dbReference>
<dbReference type="GeneID" id="16075813"/>
<evidence type="ECO:0000256" key="3">
    <source>
        <dbReference type="PROSITE-ProRule" id="PRU00192"/>
    </source>
</evidence>
<dbReference type="InterPro" id="IPR001060">
    <property type="entry name" value="FCH_dom"/>
</dbReference>
<dbReference type="Pfam" id="PF14604">
    <property type="entry name" value="SH3_9"/>
    <property type="match status" value="1"/>
</dbReference>